<evidence type="ECO:0000313" key="7">
    <source>
        <dbReference type="EMBL" id="TKD00170.1"/>
    </source>
</evidence>
<feature type="transmembrane region" description="Helical" evidence="6">
    <location>
        <begin position="167"/>
        <end position="188"/>
    </location>
</feature>
<sequence>MNSWDYREQPWGAQGLTRGASRVAFLKRVYGLFTASVVFSAAGALLALRGGLSASQAFVSVGGSRVAVPPLVAFFGEHYIIGMLVMLGAVFGASMVRHMKGINVVALFGMATVIGVVLAPSLFYATLAAGIGKTLSSSPIRDAFLLSVGGFGGLTAYALTTKKDFSFLGGALTMGLFVVIGAGLLNIFLGSAVFGLAIASVSVLLFGAYVLYDTSRLLQAGEDDAVGAAIQLYLDFLNIFLALLRILSSRRGD</sequence>
<name>A0A4U1IZL0_9BACT</name>
<proteinExistence type="inferred from homology"/>
<comment type="caution">
    <text evidence="7">The sequence shown here is derived from an EMBL/GenBank/DDBJ whole genome shotgun (WGS) entry which is preliminary data.</text>
</comment>
<evidence type="ECO:0000256" key="6">
    <source>
        <dbReference type="RuleBase" id="RU004379"/>
    </source>
</evidence>
<evidence type="ECO:0000256" key="4">
    <source>
        <dbReference type="ARBA" id="ARBA00022989"/>
    </source>
</evidence>
<feature type="transmembrane region" description="Helical" evidence="6">
    <location>
        <begin position="104"/>
        <end position="131"/>
    </location>
</feature>
<keyword evidence="2" id="KW-1003">Cell membrane</keyword>
<keyword evidence="8" id="KW-1185">Reference proteome</keyword>
<feature type="transmembrane region" description="Helical" evidence="6">
    <location>
        <begin position="68"/>
        <end position="92"/>
    </location>
</feature>
<keyword evidence="4 6" id="KW-1133">Transmembrane helix</keyword>
<evidence type="ECO:0000256" key="1">
    <source>
        <dbReference type="ARBA" id="ARBA00004651"/>
    </source>
</evidence>
<gene>
    <name evidence="7" type="ORF">E8A74_35180</name>
</gene>
<evidence type="ECO:0000256" key="2">
    <source>
        <dbReference type="ARBA" id="ARBA00022475"/>
    </source>
</evidence>
<feature type="transmembrane region" description="Helical" evidence="6">
    <location>
        <begin position="224"/>
        <end position="247"/>
    </location>
</feature>
<feature type="transmembrane region" description="Helical" evidence="6">
    <location>
        <begin position="143"/>
        <end position="160"/>
    </location>
</feature>
<dbReference type="PANTHER" id="PTHR23291">
    <property type="entry name" value="BAX INHIBITOR-RELATED"/>
    <property type="match status" value="1"/>
</dbReference>
<keyword evidence="3 6" id="KW-0812">Transmembrane</keyword>
<keyword evidence="5 6" id="KW-0472">Membrane</keyword>
<feature type="transmembrane region" description="Helical" evidence="6">
    <location>
        <begin position="29"/>
        <end position="48"/>
    </location>
</feature>
<dbReference type="AlphaFoldDB" id="A0A4U1IZL0"/>
<evidence type="ECO:0000313" key="8">
    <source>
        <dbReference type="Proteomes" id="UP000309215"/>
    </source>
</evidence>
<organism evidence="7 8">
    <name type="scientific">Polyangium fumosum</name>
    <dbReference type="NCBI Taxonomy" id="889272"/>
    <lineage>
        <taxon>Bacteria</taxon>
        <taxon>Pseudomonadati</taxon>
        <taxon>Myxococcota</taxon>
        <taxon>Polyangia</taxon>
        <taxon>Polyangiales</taxon>
        <taxon>Polyangiaceae</taxon>
        <taxon>Polyangium</taxon>
    </lineage>
</organism>
<evidence type="ECO:0000256" key="3">
    <source>
        <dbReference type="ARBA" id="ARBA00022692"/>
    </source>
</evidence>
<dbReference type="InterPro" id="IPR006214">
    <property type="entry name" value="Bax_inhibitor_1-related"/>
</dbReference>
<dbReference type="Pfam" id="PF01027">
    <property type="entry name" value="Bax1-I"/>
    <property type="match status" value="1"/>
</dbReference>
<comment type="subcellular location">
    <subcellularLocation>
        <location evidence="1">Cell membrane</location>
        <topology evidence="1">Multi-pass membrane protein</topology>
    </subcellularLocation>
</comment>
<dbReference type="OrthoDB" id="9793828at2"/>
<feature type="transmembrane region" description="Helical" evidence="6">
    <location>
        <begin position="194"/>
        <end position="212"/>
    </location>
</feature>
<accession>A0A4U1IZL0</accession>
<evidence type="ECO:0000256" key="5">
    <source>
        <dbReference type="ARBA" id="ARBA00023136"/>
    </source>
</evidence>
<dbReference type="CDD" id="cd10432">
    <property type="entry name" value="BI-1-like_bacterial"/>
    <property type="match status" value="1"/>
</dbReference>
<dbReference type="Proteomes" id="UP000309215">
    <property type="component" value="Unassembled WGS sequence"/>
</dbReference>
<protein>
    <submittedName>
        <fullName evidence="7">Bax inhibitor-1/YccA family protein</fullName>
    </submittedName>
</protein>
<dbReference type="RefSeq" id="WP_136933463.1">
    <property type="nucleotide sequence ID" value="NZ_SSMQ01000049.1"/>
</dbReference>
<reference evidence="7 8" key="1">
    <citation type="submission" date="2019-04" db="EMBL/GenBank/DDBJ databases">
        <authorList>
            <person name="Li Y."/>
            <person name="Wang J."/>
        </authorList>
    </citation>
    <scope>NUCLEOTIDE SEQUENCE [LARGE SCALE GENOMIC DNA]</scope>
    <source>
        <strain evidence="7 8">DSM 14668</strain>
    </source>
</reference>
<dbReference type="PANTHER" id="PTHR23291:SF115">
    <property type="entry name" value="MODULATOR OF FTSH PROTEASE YCCA"/>
    <property type="match status" value="1"/>
</dbReference>
<dbReference type="EMBL" id="SSMQ01000049">
    <property type="protein sequence ID" value="TKD00170.1"/>
    <property type="molecule type" value="Genomic_DNA"/>
</dbReference>
<comment type="similarity">
    <text evidence="6">Belongs to the BI1 family.</text>
</comment>
<dbReference type="GO" id="GO:0005886">
    <property type="term" value="C:plasma membrane"/>
    <property type="evidence" value="ECO:0007669"/>
    <property type="project" value="UniProtKB-SubCell"/>
</dbReference>